<organism evidence="3 4">
    <name type="scientific">Raphanus sativus</name>
    <name type="common">Radish</name>
    <name type="synonym">Raphanus raphanistrum var. sativus</name>
    <dbReference type="NCBI Taxonomy" id="3726"/>
    <lineage>
        <taxon>Eukaryota</taxon>
        <taxon>Viridiplantae</taxon>
        <taxon>Streptophyta</taxon>
        <taxon>Embryophyta</taxon>
        <taxon>Tracheophyta</taxon>
        <taxon>Spermatophyta</taxon>
        <taxon>Magnoliopsida</taxon>
        <taxon>eudicotyledons</taxon>
        <taxon>Gunneridae</taxon>
        <taxon>Pentapetalae</taxon>
        <taxon>rosids</taxon>
        <taxon>malvids</taxon>
        <taxon>Brassicales</taxon>
        <taxon>Brassicaceae</taxon>
        <taxon>Brassiceae</taxon>
        <taxon>Raphanus</taxon>
    </lineage>
</organism>
<evidence type="ECO:0000313" key="3">
    <source>
        <dbReference type="Proteomes" id="UP000504610"/>
    </source>
</evidence>
<gene>
    <name evidence="4" type="primary">LOC108825027</name>
</gene>
<keyword evidence="3" id="KW-1185">Reference proteome</keyword>
<dbReference type="PANTHER" id="PTHR32410:SF154">
    <property type="entry name" value="CHP-RICH ZINC FINGER PROTEIN-LIKE-RELATED"/>
    <property type="match status" value="1"/>
</dbReference>
<dbReference type="KEGG" id="rsz:108825027"/>
<reference evidence="4" key="2">
    <citation type="submission" date="2025-08" db="UniProtKB">
        <authorList>
            <consortium name="RefSeq"/>
        </authorList>
    </citation>
    <scope>IDENTIFICATION</scope>
    <source>
        <tissue evidence="4">Leaf</tissue>
    </source>
</reference>
<reference evidence="3" key="1">
    <citation type="journal article" date="2019" name="Database">
        <title>The radish genome database (RadishGD): an integrated information resource for radish genomics.</title>
        <authorList>
            <person name="Yu H.J."/>
            <person name="Baek S."/>
            <person name="Lee Y.J."/>
            <person name="Cho A."/>
            <person name="Mun J.H."/>
        </authorList>
    </citation>
    <scope>NUCLEOTIDE SEQUENCE [LARGE SCALE GENOMIC DNA]</scope>
    <source>
        <strain evidence="3">cv. WK10039</strain>
    </source>
</reference>
<dbReference type="InterPro" id="IPR053192">
    <property type="entry name" value="Vacuole_Formation_Reg"/>
</dbReference>
<dbReference type="RefSeq" id="XP_018453874.2">
    <property type="nucleotide sequence ID" value="XM_018598372.2"/>
</dbReference>
<evidence type="ECO:0000313" key="4">
    <source>
        <dbReference type="RefSeq" id="XP_018453874.2"/>
    </source>
</evidence>
<evidence type="ECO:0000256" key="1">
    <source>
        <dbReference type="ARBA" id="ARBA00022737"/>
    </source>
</evidence>
<accession>A0A6J0L345</accession>
<dbReference type="SUPFAM" id="SSF57889">
    <property type="entry name" value="Cysteine-rich domain"/>
    <property type="match status" value="4"/>
</dbReference>
<feature type="domain" description="DC1" evidence="2">
    <location>
        <begin position="61"/>
        <end position="104"/>
    </location>
</feature>
<dbReference type="GeneID" id="108825027"/>
<dbReference type="PANTHER" id="PTHR32410">
    <property type="entry name" value="CYSTEINE/HISTIDINE-RICH C1 DOMAIN FAMILY PROTEIN"/>
    <property type="match status" value="1"/>
</dbReference>
<keyword evidence="1" id="KW-0677">Repeat</keyword>
<proteinExistence type="predicted"/>
<dbReference type="InterPro" id="IPR004146">
    <property type="entry name" value="DC1"/>
</dbReference>
<feature type="domain" description="DC1" evidence="2">
    <location>
        <begin position="177"/>
        <end position="225"/>
    </location>
</feature>
<feature type="domain" description="DC1" evidence="2">
    <location>
        <begin position="238"/>
        <end position="279"/>
    </location>
</feature>
<name>A0A6J0L345_RAPSA</name>
<protein>
    <submittedName>
        <fullName evidence="4">Protein VACUOLELESS GAMETOPHYTES-like</fullName>
    </submittedName>
</protein>
<dbReference type="InterPro" id="IPR046349">
    <property type="entry name" value="C1-like_sf"/>
</dbReference>
<dbReference type="OrthoDB" id="1884766at2759"/>
<feature type="domain" description="DC1" evidence="2">
    <location>
        <begin position="117"/>
        <end position="161"/>
    </location>
</feature>
<dbReference type="AlphaFoldDB" id="A0A6J0L345"/>
<evidence type="ECO:0000259" key="2">
    <source>
        <dbReference type="Pfam" id="PF03107"/>
    </source>
</evidence>
<dbReference type="Pfam" id="PF03107">
    <property type="entry name" value="C1_2"/>
    <property type="match status" value="4"/>
</dbReference>
<dbReference type="Proteomes" id="UP000504610">
    <property type="component" value="Chromosome 9"/>
</dbReference>
<sequence>MESDGVSLPLIHKHPMMPFNDLRRGDCCRLFKSESDGYYCELCDIFVHKKCGDLPGYINHPSHPNHTLRLQEKPGHTCALCEGRIWNLCYSCEMCDFVVDLHCAKYPPPDVIANLETHPHKLTLVKEETCRFKCCAKCGKYGDGFTYKCDECDVAFHVECAWHPAPLDHPTEVNHSYHSLHPLKLHTGSPPDYSDRMCRLCGRWIQEELFYHCSSCNFTLDMRCVLNPPPKSLVDLKAHDHQLTLLPRLDSFTCNACGLKGVRSPYACFICGFMIHQDCLSLPRVININRHDHRVSRASVLGDGAMNSVCGVCLLRMLIQLYTDAILSM</sequence>